<name>A0AA40E9M4_9PEZI</name>
<comment type="caution">
    <text evidence="2">The sequence shown here is derived from an EMBL/GenBank/DDBJ whole genome shotgun (WGS) entry which is preliminary data.</text>
</comment>
<feature type="chain" id="PRO_5041245226" evidence="1">
    <location>
        <begin position="39"/>
        <end position="131"/>
    </location>
</feature>
<sequence length="131" mass="15151">MPSDISPYPVAIFRRMTRSWHHTHLSTLFLASVGMCLSKPVTQSCLTQPIQCLKPRSHRHLRRGFLRDRVYNQYCTENYSSVPITVFFFFLRPAEPCCDPDSSRSQIIDTRVVATSRWIEWHSLAGFISGC</sequence>
<evidence type="ECO:0000313" key="2">
    <source>
        <dbReference type="EMBL" id="KAK0727473.1"/>
    </source>
</evidence>
<reference evidence="2" key="1">
    <citation type="submission" date="2023-06" db="EMBL/GenBank/DDBJ databases">
        <title>Genome-scale phylogeny and comparative genomics of the fungal order Sordariales.</title>
        <authorList>
            <consortium name="Lawrence Berkeley National Laboratory"/>
            <person name="Hensen N."/>
            <person name="Bonometti L."/>
            <person name="Westerberg I."/>
            <person name="Brannstrom I.O."/>
            <person name="Guillou S."/>
            <person name="Cros-Aarteil S."/>
            <person name="Calhoun S."/>
            <person name="Haridas S."/>
            <person name="Kuo A."/>
            <person name="Mondo S."/>
            <person name="Pangilinan J."/>
            <person name="Riley R."/>
            <person name="LaButti K."/>
            <person name="Andreopoulos B."/>
            <person name="Lipzen A."/>
            <person name="Chen C."/>
            <person name="Yanf M."/>
            <person name="Daum C."/>
            <person name="Ng V."/>
            <person name="Clum A."/>
            <person name="Steindorff A."/>
            <person name="Ohm R."/>
            <person name="Martin F."/>
            <person name="Silar P."/>
            <person name="Natvig D."/>
            <person name="Lalanne C."/>
            <person name="Gautier V."/>
            <person name="Ament-velasquez S.L."/>
            <person name="Kruys A."/>
            <person name="Hutchinson M.I."/>
            <person name="Powell A.J."/>
            <person name="Barry K."/>
            <person name="Miller A.N."/>
            <person name="Grigoriev I.V."/>
            <person name="Debuchy R."/>
            <person name="Gladieux P."/>
            <person name="Thoren M.H."/>
            <person name="Johannesson H."/>
        </authorList>
    </citation>
    <scope>NUCLEOTIDE SEQUENCE</scope>
    <source>
        <strain evidence="2">SMH2392-1A</strain>
    </source>
</reference>
<gene>
    <name evidence="2" type="ORF">B0T26DRAFT_137794</name>
</gene>
<keyword evidence="1" id="KW-0732">Signal</keyword>
<dbReference type="EMBL" id="JAUIRO010000002">
    <property type="protein sequence ID" value="KAK0727473.1"/>
    <property type="molecule type" value="Genomic_DNA"/>
</dbReference>
<dbReference type="GeneID" id="85316655"/>
<keyword evidence="3" id="KW-1185">Reference proteome</keyword>
<proteinExistence type="predicted"/>
<dbReference type="AlphaFoldDB" id="A0AA40E9M4"/>
<dbReference type="RefSeq" id="XP_060300328.1">
    <property type="nucleotide sequence ID" value="XM_060433384.1"/>
</dbReference>
<dbReference type="Proteomes" id="UP001172101">
    <property type="component" value="Unassembled WGS sequence"/>
</dbReference>
<organism evidence="2 3">
    <name type="scientific">Lasiosphaeria miniovina</name>
    <dbReference type="NCBI Taxonomy" id="1954250"/>
    <lineage>
        <taxon>Eukaryota</taxon>
        <taxon>Fungi</taxon>
        <taxon>Dikarya</taxon>
        <taxon>Ascomycota</taxon>
        <taxon>Pezizomycotina</taxon>
        <taxon>Sordariomycetes</taxon>
        <taxon>Sordariomycetidae</taxon>
        <taxon>Sordariales</taxon>
        <taxon>Lasiosphaeriaceae</taxon>
        <taxon>Lasiosphaeria</taxon>
    </lineage>
</organism>
<evidence type="ECO:0000256" key="1">
    <source>
        <dbReference type="SAM" id="SignalP"/>
    </source>
</evidence>
<protein>
    <submittedName>
        <fullName evidence="2">Uncharacterized protein</fullName>
    </submittedName>
</protein>
<feature type="signal peptide" evidence="1">
    <location>
        <begin position="1"/>
        <end position="38"/>
    </location>
</feature>
<evidence type="ECO:0000313" key="3">
    <source>
        <dbReference type="Proteomes" id="UP001172101"/>
    </source>
</evidence>
<accession>A0AA40E9M4</accession>